<dbReference type="Proteomes" id="UP001595789">
    <property type="component" value="Unassembled WGS sequence"/>
</dbReference>
<organism evidence="2 3">
    <name type="scientific">Pedobacter lithocola</name>
    <dbReference type="NCBI Taxonomy" id="1908239"/>
    <lineage>
        <taxon>Bacteria</taxon>
        <taxon>Pseudomonadati</taxon>
        <taxon>Bacteroidota</taxon>
        <taxon>Sphingobacteriia</taxon>
        <taxon>Sphingobacteriales</taxon>
        <taxon>Sphingobacteriaceae</taxon>
        <taxon>Pedobacter</taxon>
    </lineage>
</organism>
<dbReference type="RefSeq" id="WP_378985069.1">
    <property type="nucleotide sequence ID" value="NZ_JBHSBW010000011.1"/>
</dbReference>
<keyword evidence="1" id="KW-0472">Membrane</keyword>
<evidence type="ECO:0008006" key="4">
    <source>
        <dbReference type="Google" id="ProtNLM"/>
    </source>
</evidence>
<feature type="transmembrane region" description="Helical" evidence="1">
    <location>
        <begin position="134"/>
        <end position="153"/>
    </location>
</feature>
<keyword evidence="1" id="KW-0812">Transmembrane</keyword>
<comment type="caution">
    <text evidence="2">The sequence shown here is derived from an EMBL/GenBank/DDBJ whole genome shotgun (WGS) entry which is preliminary data.</text>
</comment>
<gene>
    <name evidence="2" type="ORF">ACFOWA_11045</name>
</gene>
<dbReference type="EMBL" id="JBHSBW010000011">
    <property type="protein sequence ID" value="MFC4211722.1"/>
    <property type="molecule type" value="Genomic_DNA"/>
</dbReference>
<evidence type="ECO:0000313" key="2">
    <source>
        <dbReference type="EMBL" id="MFC4211722.1"/>
    </source>
</evidence>
<keyword evidence="3" id="KW-1185">Reference proteome</keyword>
<name>A0ABV8PBV1_9SPHI</name>
<protein>
    <recommendedName>
        <fullName evidence="4">DUF1700 domain-containing protein</fullName>
    </recommendedName>
</protein>
<keyword evidence="1" id="KW-1133">Transmembrane helix</keyword>
<sequence>MNTIEQQLWDYIDGNLNETQRKSIEEKIETDVSVKLQYEELLNLNIAFSEMELDEPSMSFIRNVMESVKLEPAPVLLKTKVDNRIIYSIGGFFVLSLLTLLGYVFYNATFTMPDLSKYFLVNFELDKFITPTSLYIFLGVDLVLGLIFMDYFLRKKLNHNK</sequence>
<reference evidence="3" key="1">
    <citation type="journal article" date="2019" name="Int. J. Syst. Evol. Microbiol.">
        <title>The Global Catalogue of Microorganisms (GCM) 10K type strain sequencing project: providing services to taxonomists for standard genome sequencing and annotation.</title>
        <authorList>
            <consortium name="The Broad Institute Genomics Platform"/>
            <consortium name="The Broad Institute Genome Sequencing Center for Infectious Disease"/>
            <person name="Wu L."/>
            <person name="Ma J."/>
        </authorList>
    </citation>
    <scope>NUCLEOTIDE SEQUENCE [LARGE SCALE GENOMIC DNA]</scope>
    <source>
        <strain evidence="3">CCM 8691</strain>
    </source>
</reference>
<accession>A0ABV8PBV1</accession>
<evidence type="ECO:0000313" key="3">
    <source>
        <dbReference type="Proteomes" id="UP001595789"/>
    </source>
</evidence>
<evidence type="ECO:0000256" key="1">
    <source>
        <dbReference type="SAM" id="Phobius"/>
    </source>
</evidence>
<proteinExistence type="predicted"/>
<feature type="transmembrane region" description="Helical" evidence="1">
    <location>
        <begin position="85"/>
        <end position="106"/>
    </location>
</feature>